<gene>
    <name evidence="4" type="ORF">NTEN_LOCUS5540</name>
</gene>
<evidence type="ECO:0000256" key="1">
    <source>
        <dbReference type="ARBA" id="ARBA00022737"/>
    </source>
</evidence>
<name>A0A6H5G9S1_9HEMI</name>
<dbReference type="Proteomes" id="UP000479000">
    <property type="component" value="Unassembled WGS sequence"/>
</dbReference>
<keyword evidence="5" id="KW-1185">Reference proteome</keyword>
<evidence type="ECO:0000256" key="3">
    <source>
        <dbReference type="SAM" id="MobiDB-lite"/>
    </source>
</evidence>
<sequence length="332" mass="37850">MTSSDKDFRFMATNDLMSELQKDSIKLDDDSERKVVKMLLKLLEDKNGEVQNLAVKWTIVALSHLVMSCNQQLYSKLIEFLLEGLTKDSSASTTRTYIQCIAAICRYVLPVLTRQFALQVRELCLKYLTYDPNYNYDEADGEMAGSMELDDEDDDEDDDDYSDDDDMSWKVRRASAKCLEAIIATRPEYVPELYRVVSPALIARFKEREDNVKSDIFHAYITLLRQTRSTTVSTIDPNCMEDDDSSLCLLQRQVPLPPLSVLRCSQSSALCLFTLYFQVPLLVKAIQSQMKERSIKTRQDCLALLKELVTVLPGALTNHIRSLIPGIQYSMG</sequence>
<evidence type="ECO:0008006" key="6">
    <source>
        <dbReference type="Google" id="ProtNLM"/>
    </source>
</evidence>
<feature type="compositionally biased region" description="Acidic residues" evidence="3">
    <location>
        <begin position="148"/>
        <end position="165"/>
    </location>
</feature>
<dbReference type="InterPro" id="IPR011989">
    <property type="entry name" value="ARM-like"/>
</dbReference>
<dbReference type="GO" id="GO:0010265">
    <property type="term" value="P:SCF complex assembly"/>
    <property type="evidence" value="ECO:0007669"/>
    <property type="project" value="InterPro"/>
</dbReference>
<reference evidence="4 5" key="1">
    <citation type="submission" date="2020-02" db="EMBL/GenBank/DDBJ databases">
        <authorList>
            <person name="Ferguson B K."/>
        </authorList>
    </citation>
    <scope>NUCLEOTIDE SEQUENCE [LARGE SCALE GENOMIC DNA]</scope>
</reference>
<evidence type="ECO:0000256" key="2">
    <source>
        <dbReference type="ARBA" id="ARBA00022786"/>
    </source>
</evidence>
<organism evidence="4 5">
    <name type="scientific">Nesidiocoris tenuis</name>
    <dbReference type="NCBI Taxonomy" id="355587"/>
    <lineage>
        <taxon>Eukaryota</taxon>
        <taxon>Metazoa</taxon>
        <taxon>Ecdysozoa</taxon>
        <taxon>Arthropoda</taxon>
        <taxon>Hexapoda</taxon>
        <taxon>Insecta</taxon>
        <taxon>Pterygota</taxon>
        <taxon>Neoptera</taxon>
        <taxon>Paraneoptera</taxon>
        <taxon>Hemiptera</taxon>
        <taxon>Heteroptera</taxon>
        <taxon>Panheteroptera</taxon>
        <taxon>Cimicomorpha</taxon>
        <taxon>Miridae</taxon>
        <taxon>Dicyphina</taxon>
        <taxon>Nesidiocoris</taxon>
    </lineage>
</organism>
<dbReference type="InterPro" id="IPR016024">
    <property type="entry name" value="ARM-type_fold"/>
</dbReference>
<dbReference type="InterPro" id="IPR039852">
    <property type="entry name" value="CAND1/CAND2"/>
</dbReference>
<feature type="non-terminal residue" evidence="4">
    <location>
        <position position="332"/>
    </location>
</feature>
<proteinExistence type="predicted"/>
<keyword evidence="1" id="KW-0677">Repeat</keyword>
<evidence type="ECO:0000313" key="5">
    <source>
        <dbReference type="Proteomes" id="UP000479000"/>
    </source>
</evidence>
<evidence type="ECO:0000313" key="4">
    <source>
        <dbReference type="EMBL" id="CAA9999257.1"/>
    </source>
</evidence>
<dbReference type="AlphaFoldDB" id="A0A6H5G9S1"/>
<dbReference type="SUPFAM" id="SSF48371">
    <property type="entry name" value="ARM repeat"/>
    <property type="match status" value="1"/>
</dbReference>
<dbReference type="Gene3D" id="1.25.10.10">
    <property type="entry name" value="Leucine-rich Repeat Variant"/>
    <property type="match status" value="2"/>
</dbReference>
<accession>A0A6H5G9S1</accession>
<dbReference type="EMBL" id="CADCXU010008472">
    <property type="protein sequence ID" value="CAA9999257.1"/>
    <property type="molecule type" value="Genomic_DNA"/>
</dbReference>
<protein>
    <recommendedName>
        <fullName evidence="6">TATA-binding protein interacting (TIP20) domain-containing protein</fullName>
    </recommendedName>
</protein>
<dbReference type="PANTHER" id="PTHR12696">
    <property type="entry name" value="TIP120"/>
    <property type="match status" value="1"/>
</dbReference>
<dbReference type="OrthoDB" id="6260732at2759"/>
<keyword evidence="2" id="KW-0833">Ubl conjugation pathway</keyword>
<feature type="region of interest" description="Disordered" evidence="3">
    <location>
        <begin position="146"/>
        <end position="165"/>
    </location>
</feature>